<evidence type="ECO:0000256" key="1">
    <source>
        <dbReference type="ARBA" id="ARBA00004123"/>
    </source>
</evidence>
<comment type="caution">
    <text evidence="8">The sequence shown here is derived from an EMBL/GenBank/DDBJ whole genome shotgun (WGS) entry which is preliminary data.</text>
</comment>
<dbReference type="Proteomes" id="UP000807716">
    <property type="component" value="Unassembled WGS sequence"/>
</dbReference>
<evidence type="ECO:0000259" key="7">
    <source>
        <dbReference type="Pfam" id="PF08572"/>
    </source>
</evidence>
<dbReference type="InterPro" id="IPR027104">
    <property type="entry name" value="Prp3"/>
</dbReference>
<keyword evidence="3" id="KW-0508">mRNA splicing</keyword>
<evidence type="ECO:0000259" key="6">
    <source>
        <dbReference type="Pfam" id="PF06544"/>
    </source>
</evidence>
<evidence type="ECO:0000256" key="5">
    <source>
        <dbReference type="SAM" id="MobiDB-lite"/>
    </source>
</evidence>
<feature type="region of interest" description="Disordered" evidence="5">
    <location>
        <begin position="86"/>
        <end position="107"/>
    </location>
</feature>
<feature type="domain" description="Pre-mRNA-splicing factor 3" evidence="7">
    <location>
        <begin position="190"/>
        <end position="407"/>
    </location>
</feature>
<evidence type="ECO:0000313" key="8">
    <source>
        <dbReference type="EMBL" id="KAG0251803.1"/>
    </source>
</evidence>
<dbReference type="GO" id="GO:0000398">
    <property type="term" value="P:mRNA splicing, via spliceosome"/>
    <property type="evidence" value="ECO:0007669"/>
    <property type="project" value="InterPro"/>
</dbReference>
<evidence type="ECO:0000313" key="9">
    <source>
        <dbReference type="Proteomes" id="UP000807716"/>
    </source>
</evidence>
<dbReference type="InterPro" id="IPR010541">
    <property type="entry name" value="Prp3_C"/>
</dbReference>
<comment type="subcellular location">
    <subcellularLocation>
        <location evidence="1">Nucleus</location>
    </subcellularLocation>
</comment>
<feature type="region of interest" description="Disordered" evidence="5">
    <location>
        <begin position="34"/>
        <end position="63"/>
    </location>
</feature>
<reference evidence="8" key="1">
    <citation type="journal article" date="2020" name="Fungal Divers.">
        <title>Resolving the Mortierellaceae phylogeny through synthesis of multi-gene phylogenetics and phylogenomics.</title>
        <authorList>
            <person name="Vandepol N."/>
            <person name="Liber J."/>
            <person name="Desiro A."/>
            <person name="Na H."/>
            <person name="Kennedy M."/>
            <person name="Barry K."/>
            <person name="Grigoriev I.V."/>
            <person name="Miller A.N."/>
            <person name="O'Donnell K."/>
            <person name="Stajich J.E."/>
            <person name="Bonito G."/>
        </authorList>
    </citation>
    <scope>NUCLEOTIDE SEQUENCE</scope>
    <source>
        <strain evidence="8">BC1065</strain>
    </source>
</reference>
<sequence length="568" mass="62582">MNKDQTNAMLAKALAEAQARKLAIERARAVAQAAGSTTATPTLPTAASTGTGAGAGAAAKPATPVVSAATLEEIRKRKEALAARLKNLPGASKPAEPATKEIDQRARGGLSVDASSLISRDEHGNLIINTAAGKLKPTGFATTKVNQKQQEQKKLDAFLKPEDDAAAAAAAAGGAASASSASGSADQLDNPYFDPNLGVAGPKDRSYRPLKFAPQGKYRDLAIKARAEQRIEQLRKEIEQKGHAKVEEDDLKLKDGFVKRALPQDGIEWWDAPYLPNKTYQDVDDGQAKIETEDSLITLYVQHPVPIEPPTELTHKEAAKPRPLMLTTKERKKLRRQRRAEIQKDKQDKVRLGLLPPDPPKVKLSNMMRVLGEEAVLNPTQIEMRVRQETQARLDAHVNANEARKLTPEERKAKERAKKEADLNKGIYCNVYRINDLSHPQKRYKVDTNAAQLGLTGMVIFHPVMNIVIVEGGQKAIGQYKKLMLRRIDWTDNTRLDGTDATESTIENKCLLVWEGQLKERKFKDFKFRKCLNDAKLKDTLNRSGAASFWELALTFKEGDMAGTETLL</sequence>
<evidence type="ECO:0008006" key="10">
    <source>
        <dbReference type="Google" id="ProtNLM"/>
    </source>
</evidence>
<dbReference type="PANTHER" id="PTHR14212">
    <property type="entry name" value="U4/U6-ASSOCIATED RNA SPLICING FACTOR-RELATED"/>
    <property type="match status" value="1"/>
</dbReference>
<dbReference type="PANTHER" id="PTHR14212:SF0">
    <property type="entry name" value="U4_U6 SMALL NUCLEAR RIBONUCLEOPROTEIN PRP3"/>
    <property type="match status" value="1"/>
</dbReference>
<evidence type="ECO:0000256" key="4">
    <source>
        <dbReference type="ARBA" id="ARBA00023242"/>
    </source>
</evidence>
<dbReference type="CDD" id="cd24162">
    <property type="entry name" value="Prp3_C"/>
    <property type="match status" value="1"/>
</dbReference>
<dbReference type="Pfam" id="PF06544">
    <property type="entry name" value="Prp3_C"/>
    <property type="match status" value="1"/>
</dbReference>
<keyword evidence="4" id="KW-0539">Nucleus</keyword>
<evidence type="ECO:0000256" key="2">
    <source>
        <dbReference type="ARBA" id="ARBA00022664"/>
    </source>
</evidence>
<name>A0A9P6PSD6_9FUNG</name>
<gene>
    <name evidence="8" type="ORF">DFQ27_008513</name>
</gene>
<dbReference type="OrthoDB" id="10264544at2759"/>
<dbReference type="EMBL" id="JAAAJB010000718">
    <property type="protein sequence ID" value="KAG0251803.1"/>
    <property type="molecule type" value="Genomic_DNA"/>
</dbReference>
<organism evidence="8 9">
    <name type="scientific">Actinomortierella ambigua</name>
    <dbReference type="NCBI Taxonomy" id="1343610"/>
    <lineage>
        <taxon>Eukaryota</taxon>
        <taxon>Fungi</taxon>
        <taxon>Fungi incertae sedis</taxon>
        <taxon>Mucoromycota</taxon>
        <taxon>Mortierellomycotina</taxon>
        <taxon>Mortierellomycetes</taxon>
        <taxon>Mortierellales</taxon>
        <taxon>Mortierellaceae</taxon>
        <taxon>Actinomortierella</taxon>
    </lineage>
</organism>
<dbReference type="InterPro" id="IPR013881">
    <property type="entry name" value="Pre-mRNA_splic_Prp3_dom"/>
</dbReference>
<keyword evidence="2" id="KW-0507">mRNA processing</keyword>
<accession>A0A9P6PSD6</accession>
<dbReference type="Pfam" id="PF08572">
    <property type="entry name" value="PRP3"/>
    <property type="match status" value="1"/>
</dbReference>
<keyword evidence="9" id="KW-1185">Reference proteome</keyword>
<protein>
    <recommendedName>
        <fullName evidence="10">PRP3-domain-containing protein</fullName>
    </recommendedName>
</protein>
<dbReference type="GO" id="GO:0046540">
    <property type="term" value="C:U4/U6 x U5 tri-snRNP complex"/>
    <property type="evidence" value="ECO:0007669"/>
    <property type="project" value="InterPro"/>
</dbReference>
<dbReference type="AlphaFoldDB" id="A0A9P6PSD6"/>
<evidence type="ECO:0000256" key="3">
    <source>
        <dbReference type="ARBA" id="ARBA00023187"/>
    </source>
</evidence>
<feature type="domain" description="Small nuclear ribonucleoprotein Prp3 C-terminal" evidence="6">
    <location>
        <begin position="431"/>
        <end position="553"/>
    </location>
</feature>
<proteinExistence type="predicted"/>